<comment type="caution">
    <text evidence="1">The sequence shown here is derived from an EMBL/GenBank/DDBJ whole genome shotgun (WGS) entry which is preliminary data.</text>
</comment>
<organism evidence="1 2">
    <name type="scientific">Brachionus plicatilis</name>
    <name type="common">Marine rotifer</name>
    <name type="synonym">Brachionus muelleri</name>
    <dbReference type="NCBI Taxonomy" id="10195"/>
    <lineage>
        <taxon>Eukaryota</taxon>
        <taxon>Metazoa</taxon>
        <taxon>Spiralia</taxon>
        <taxon>Gnathifera</taxon>
        <taxon>Rotifera</taxon>
        <taxon>Eurotatoria</taxon>
        <taxon>Monogononta</taxon>
        <taxon>Pseudotrocha</taxon>
        <taxon>Ploima</taxon>
        <taxon>Brachionidae</taxon>
        <taxon>Brachionus</taxon>
    </lineage>
</organism>
<sequence length="66" mass="7967">MFNRSKTDGQDFLKDRSFKTVQKRPSEMIGLLDRLFENDWSYLKGLFRTKKEDFMSDKQTEDLIQI</sequence>
<dbReference type="AlphaFoldDB" id="A0A3M7PXA4"/>
<proteinExistence type="predicted"/>
<gene>
    <name evidence="1" type="ORF">BpHYR1_005609</name>
</gene>
<dbReference type="EMBL" id="REGN01008412">
    <property type="protein sequence ID" value="RNA03633.1"/>
    <property type="molecule type" value="Genomic_DNA"/>
</dbReference>
<reference evidence="1 2" key="1">
    <citation type="journal article" date="2018" name="Sci. Rep.">
        <title>Genomic signatures of local adaptation to the degree of environmental predictability in rotifers.</title>
        <authorList>
            <person name="Franch-Gras L."/>
            <person name="Hahn C."/>
            <person name="Garcia-Roger E.M."/>
            <person name="Carmona M.J."/>
            <person name="Serra M."/>
            <person name="Gomez A."/>
        </authorList>
    </citation>
    <scope>NUCLEOTIDE SEQUENCE [LARGE SCALE GENOMIC DNA]</scope>
    <source>
        <strain evidence="1">HYR1</strain>
    </source>
</reference>
<dbReference type="Proteomes" id="UP000276133">
    <property type="component" value="Unassembled WGS sequence"/>
</dbReference>
<name>A0A3M7PXA4_BRAPC</name>
<accession>A0A3M7PXA4</accession>
<evidence type="ECO:0000313" key="2">
    <source>
        <dbReference type="Proteomes" id="UP000276133"/>
    </source>
</evidence>
<keyword evidence="2" id="KW-1185">Reference proteome</keyword>
<evidence type="ECO:0000313" key="1">
    <source>
        <dbReference type="EMBL" id="RNA03633.1"/>
    </source>
</evidence>
<protein>
    <submittedName>
        <fullName evidence="1">Uncharacterized protein</fullName>
    </submittedName>
</protein>